<comment type="subcellular location">
    <subcellularLocation>
        <location evidence="1">Membrane</location>
        <topology evidence="1">Single-pass membrane protein</topology>
    </subcellularLocation>
</comment>
<evidence type="ECO:0000313" key="7">
    <source>
        <dbReference type="EMBL" id="CAK6960435.1"/>
    </source>
</evidence>
<feature type="transmembrane region" description="Helical" evidence="4">
    <location>
        <begin position="406"/>
        <end position="429"/>
    </location>
</feature>
<dbReference type="Gene3D" id="2.60.40.10">
    <property type="entry name" value="Immunoglobulins"/>
    <property type="match status" value="4"/>
</dbReference>
<proteinExistence type="predicted"/>
<keyword evidence="5" id="KW-0732">Signal</keyword>
<dbReference type="SMART" id="SM00409">
    <property type="entry name" value="IG"/>
    <property type="match status" value="3"/>
</dbReference>
<keyword evidence="3" id="KW-1015">Disulfide bond</keyword>
<evidence type="ECO:0000256" key="4">
    <source>
        <dbReference type="SAM" id="Phobius"/>
    </source>
</evidence>
<dbReference type="InterPro" id="IPR007110">
    <property type="entry name" value="Ig-like_dom"/>
</dbReference>
<accession>A0AAV1NLV0</accession>
<protein>
    <submittedName>
        <fullName evidence="7">Sialic acid-binding Ig-like lectin 14</fullName>
    </submittedName>
</protein>
<dbReference type="PANTHER" id="PTHR46484">
    <property type="entry name" value="SI:CH211-171H4.5-RELATED"/>
    <property type="match status" value="1"/>
</dbReference>
<dbReference type="SUPFAM" id="SSF48726">
    <property type="entry name" value="Immunoglobulin"/>
    <property type="match status" value="3"/>
</dbReference>
<keyword evidence="2 4" id="KW-0472">Membrane</keyword>
<keyword evidence="4" id="KW-0812">Transmembrane</keyword>
<evidence type="ECO:0000259" key="6">
    <source>
        <dbReference type="PROSITE" id="PS50835"/>
    </source>
</evidence>
<feature type="domain" description="Ig-like" evidence="6">
    <location>
        <begin position="138"/>
        <end position="228"/>
    </location>
</feature>
<dbReference type="PROSITE" id="PS50835">
    <property type="entry name" value="IG_LIKE"/>
    <property type="match status" value="2"/>
</dbReference>
<comment type="caution">
    <text evidence="7">The sequence shown here is derived from an EMBL/GenBank/DDBJ whole genome shotgun (WGS) entry which is preliminary data.</text>
</comment>
<dbReference type="InterPro" id="IPR036179">
    <property type="entry name" value="Ig-like_dom_sf"/>
</dbReference>
<sequence length="491" mass="54298">MAALVLLFIFLKVNQAQASSQWTADVPSIVRGLPGSCVVIPCSFTYPDPGRTVTQFTSIWQDDNNKLIYHPVASKIMEQYRGRTKQLGDVKQNCSLKIDPLHQSDIGPFHFRIEIGGYNTYSYLQNKVSITMISELNPISFSVVEEVEEGVSVSASCSVSHSCPDSPPVFTWSHSGQKHFQSRQLVDGQWQATSTLTFQPSRADNNKPLQCTVTYKGGKHQNTSKVLKVQYAPVNVKVEYKLNVKEGEAVRLKCTSDARPASSFEWHNATGTKVHKGDIYMLKNVSRHKGALYCVATNKMGQGRSSPVQLNVSYAPEIKTISSCSSDGDMMKCMCIVESNPPSRVHFLLSDRVLQSTKLEIHGHLTIGTLQANLGSFGFIQCVANNMMGNANITLISTLPDKNKMLIPYLAIAGGAVLILMILIAVGVFKKWGRSEDVSSSQMHTIDVPQYAVTPRKKKCHDDVQHPSNDHIYGNMESEWATDDDAIYANT</sequence>
<evidence type="ECO:0000256" key="5">
    <source>
        <dbReference type="SAM" id="SignalP"/>
    </source>
</evidence>
<feature type="chain" id="PRO_5043359620" evidence="5">
    <location>
        <begin position="19"/>
        <end position="491"/>
    </location>
</feature>
<gene>
    <name evidence="7" type="ORF">FSCOSCO3_A001755</name>
</gene>
<dbReference type="AlphaFoldDB" id="A0AAV1NLV0"/>
<evidence type="ECO:0000256" key="3">
    <source>
        <dbReference type="ARBA" id="ARBA00023157"/>
    </source>
</evidence>
<dbReference type="PANTHER" id="PTHR46484:SF1">
    <property type="entry name" value="SCHWANN CELL MYELIN PROTEIN-RELATED"/>
    <property type="match status" value="1"/>
</dbReference>
<dbReference type="EMBL" id="CAWUFR010000045">
    <property type="protein sequence ID" value="CAK6960435.1"/>
    <property type="molecule type" value="Genomic_DNA"/>
</dbReference>
<dbReference type="InterPro" id="IPR013162">
    <property type="entry name" value="CD80_C2-set"/>
</dbReference>
<evidence type="ECO:0000256" key="2">
    <source>
        <dbReference type="ARBA" id="ARBA00023136"/>
    </source>
</evidence>
<name>A0AAV1NLV0_SCOSC</name>
<dbReference type="GO" id="GO:0016020">
    <property type="term" value="C:membrane"/>
    <property type="evidence" value="ECO:0007669"/>
    <property type="project" value="UniProtKB-SubCell"/>
</dbReference>
<organism evidence="7 8">
    <name type="scientific">Scomber scombrus</name>
    <name type="common">Atlantic mackerel</name>
    <name type="synonym">Scomber vernalis</name>
    <dbReference type="NCBI Taxonomy" id="13677"/>
    <lineage>
        <taxon>Eukaryota</taxon>
        <taxon>Metazoa</taxon>
        <taxon>Chordata</taxon>
        <taxon>Craniata</taxon>
        <taxon>Vertebrata</taxon>
        <taxon>Euteleostomi</taxon>
        <taxon>Actinopterygii</taxon>
        <taxon>Neopterygii</taxon>
        <taxon>Teleostei</taxon>
        <taxon>Neoteleostei</taxon>
        <taxon>Acanthomorphata</taxon>
        <taxon>Pelagiaria</taxon>
        <taxon>Scombriformes</taxon>
        <taxon>Scombridae</taxon>
        <taxon>Scomber</taxon>
    </lineage>
</organism>
<dbReference type="InterPro" id="IPR003599">
    <property type="entry name" value="Ig_sub"/>
</dbReference>
<dbReference type="InterPro" id="IPR013783">
    <property type="entry name" value="Ig-like_fold"/>
</dbReference>
<reference evidence="7 8" key="1">
    <citation type="submission" date="2024-01" db="EMBL/GenBank/DDBJ databases">
        <authorList>
            <person name="Alioto T."/>
            <person name="Alioto T."/>
            <person name="Gomez Garrido J."/>
        </authorList>
    </citation>
    <scope>NUCLEOTIDE SEQUENCE [LARGE SCALE GENOMIC DNA]</scope>
</reference>
<keyword evidence="8" id="KW-1185">Reference proteome</keyword>
<dbReference type="Pfam" id="PF13895">
    <property type="entry name" value="Ig_2"/>
    <property type="match status" value="1"/>
</dbReference>
<dbReference type="Proteomes" id="UP001314229">
    <property type="component" value="Unassembled WGS sequence"/>
</dbReference>
<keyword evidence="4" id="KW-1133">Transmembrane helix</keyword>
<evidence type="ECO:0000256" key="1">
    <source>
        <dbReference type="ARBA" id="ARBA00004167"/>
    </source>
</evidence>
<feature type="domain" description="Ig-like" evidence="6">
    <location>
        <begin position="233"/>
        <end position="313"/>
    </location>
</feature>
<dbReference type="Pfam" id="PF08205">
    <property type="entry name" value="C2-set_2"/>
    <property type="match status" value="1"/>
</dbReference>
<evidence type="ECO:0000313" key="8">
    <source>
        <dbReference type="Proteomes" id="UP001314229"/>
    </source>
</evidence>
<feature type="signal peptide" evidence="5">
    <location>
        <begin position="1"/>
        <end position="18"/>
    </location>
</feature>